<dbReference type="InterPro" id="IPR004089">
    <property type="entry name" value="MCPsignal_dom"/>
</dbReference>
<dbReference type="SMART" id="SM00304">
    <property type="entry name" value="HAMP"/>
    <property type="match status" value="2"/>
</dbReference>
<keyword evidence="4" id="KW-0175">Coiled coil</keyword>
<evidence type="ECO:0000313" key="9">
    <source>
        <dbReference type="Proteomes" id="UP000583556"/>
    </source>
</evidence>
<evidence type="ECO:0000256" key="2">
    <source>
        <dbReference type="ARBA" id="ARBA00029447"/>
    </source>
</evidence>
<dbReference type="PROSITE" id="PS50111">
    <property type="entry name" value="CHEMOTAXIS_TRANSDUC_2"/>
    <property type="match status" value="1"/>
</dbReference>
<dbReference type="Pfam" id="PF00015">
    <property type="entry name" value="MCPsignal"/>
    <property type="match status" value="1"/>
</dbReference>
<dbReference type="GO" id="GO:0005886">
    <property type="term" value="C:plasma membrane"/>
    <property type="evidence" value="ECO:0007669"/>
    <property type="project" value="TreeGrafter"/>
</dbReference>
<feature type="coiled-coil region" evidence="4">
    <location>
        <begin position="147"/>
        <end position="174"/>
    </location>
</feature>
<sequence length="582" mass="60698">MLRNKTIIAKVWIGCIILAVAAVVSTTISLIGMSRQQEAMHAIAGATDLLRNHMEADMGHDAIRGEVVSIVASRQTGAIDGAAAASELRTRIDDFAQHMATTAKAADAPGVAKARASADAAFRAYVDIARQIADEAAAGRVPDDAKLRHFQQLFEELEGEMAKVSDAVQAHVAETSGDADAIAGQARWMTIASLLIILLALAGVARTGRRFLIDPILSLAARVRELADGKLDVMVSGDGRSDEIGDLARSVCDLRDGLAEAKAETARQADTIIASIGTGLSELASGNIAYRIEQPLAGRFEKLRSDFNGALGELGAVLAGMQSSTEHLHAVARDIGGAAGDLSNRNANQAASLEETAAAIASLAQRVAGSTDAVSTARHAVDSVGTEMSRGGEVIQDAEAAMDRIELASQQIGSIVSVIDGIAFQTNLLALNAGVEAARAGEQGKGFAVVASEVRALALRSADAAREIKQLIENSSQEIGEGVRLVRDAGASLRAITEQMSEINRMMEVVEAGASEQNASLASIDATSKQIEKITQSNAAVADQVSKASRDVVASIGEVVQQLDRFVIARTQNRAPSFGLAA</sequence>
<evidence type="ECO:0000256" key="4">
    <source>
        <dbReference type="SAM" id="Coils"/>
    </source>
</evidence>
<keyword evidence="9" id="KW-1185">Reference proteome</keyword>
<dbReference type="Gene3D" id="1.10.287.950">
    <property type="entry name" value="Methyl-accepting chemotaxis protein"/>
    <property type="match status" value="1"/>
</dbReference>
<keyword evidence="5" id="KW-0472">Membrane</keyword>
<evidence type="ECO:0000259" key="7">
    <source>
        <dbReference type="PROSITE" id="PS50885"/>
    </source>
</evidence>
<keyword evidence="3" id="KW-0807">Transducer</keyword>
<evidence type="ECO:0000256" key="3">
    <source>
        <dbReference type="PROSITE-ProRule" id="PRU00284"/>
    </source>
</evidence>
<comment type="caution">
    <text evidence="8">The sequence shown here is derived from an EMBL/GenBank/DDBJ whole genome shotgun (WGS) entry which is preliminary data.</text>
</comment>
<dbReference type="Proteomes" id="UP000583556">
    <property type="component" value="Unassembled WGS sequence"/>
</dbReference>
<gene>
    <name evidence="8" type="ORF">HHL27_04850</name>
</gene>
<name>A0A7Y0BM36_9SPHN</name>
<dbReference type="SUPFAM" id="SSF58104">
    <property type="entry name" value="Methyl-accepting chemotaxis protein (MCP) signaling domain"/>
    <property type="match status" value="1"/>
</dbReference>
<proteinExistence type="inferred from homology"/>
<dbReference type="PANTHER" id="PTHR43531">
    <property type="entry name" value="PROTEIN ICFG"/>
    <property type="match status" value="1"/>
</dbReference>
<accession>A0A7Y0BM36</accession>
<dbReference type="PROSITE" id="PS50885">
    <property type="entry name" value="HAMP"/>
    <property type="match status" value="2"/>
</dbReference>
<dbReference type="CDD" id="cd11386">
    <property type="entry name" value="MCP_signal"/>
    <property type="match status" value="1"/>
</dbReference>
<dbReference type="PANTHER" id="PTHR43531:SF11">
    <property type="entry name" value="METHYL-ACCEPTING CHEMOTAXIS PROTEIN 3"/>
    <property type="match status" value="1"/>
</dbReference>
<protein>
    <submittedName>
        <fullName evidence="8">Methyl-accepting chemotaxis protein</fullName>
    </submittedName>
</protein>
<feature type="transmembrane region" description="Helical" evidence="5">
    <location>
        <begin position="12"/>
        <end position="33"/>
    </location>
</feature>
<dbReference type="Pfam" id="PF00672">
    <property type="entry name" value="HAMP"/>
    <property type="match status" value="1"/>
</dbReference>
<keyword evidence="5" id="KW-0812">Transmembrane</keyword>
<feature type="domain" description="Methyl-accepting transducer" evidence="6">
    <location>
        <begin position="324"/>
        <end position="553"/>
    </location>
</feature>
<keyword evidence="5" id="KW-1133">Transmembrane helix</keyword>
<reference evidence="8 9" key="1">
    <citation type="submission" date="2020-04" db="EMBL/GenBank/DDBJ databases">
        <title>Novosphingobium sp. TW-4 isolated from soil.</title>
        <authorList>
            <person name="Dahal R.H."/>
            <person name="Chaudhary D.K."/>
        </authorList>
    </citation>
    <scope>NUCLEOTIDE SEQUENCE [LARGE SCALE GENOMIC DNA]</scope>
    <source>
        <strain evidence="8 9">TW-4</strain>
    </source>
</reference>
<dbReference type="GO" id="GO:0007165">
    <property type="term" value="P:signal transduction"/>
    <property type="evidence" value="ECO:0007669"/>
    <property type="project" value="UniProtKB-KW"/>
</dbReference>
<dbReference type="RefSeq" id="WP_169492265.1">
    <property type="nucleotide sequence ID" value="NZ_JABBGM010000002.1"/>
</dbReference>
<dbReference type="InterPro" id="IPR051310">
    <property type="entry name" value="MCP_chemotaxis"/>
</dbReference>
<comment type="similarity">
    <text evidence="2">Belongs to the methyl-accepting chemotaxis (MCP) protein family.</text>
</comment>
<feature type="domain" description="HAMP" evidence="7">
    <location>
        <begin position="267"/>
        <end position="319"/>
    </location>
</feature>
<dbReference type="GO" id="GO:0004888">
    <property type="term" value="F:transmembrane signaling receptor activity"/>
    <property type="evidence" value="ECO:0007669"/>
    <property type="project" value="TreeGrafter"/>
</dbReference>
<keyword evidence="1" id="KW-0145">Chemotaxis</keyword>
<dbReference type="CDD" id="cd06225">
    <property type="entry name" value="HAMP"/>
    <property type="match status" value="1"/>
</dbReference>
<dbReference type="AlphaFoldDB" id="A0A7Y0BM36"/>
<evidence type="ECO:0000313" key="8">
    <source>
        <dbReference type="EMBL" id="NML92996.1"/>
    </source>
</evidence>
<dbReference type="EMBL" id="JABBGM010000002">
    <property type="protein sequence ID" value="NML92996.1"/>
    <property type="molecule type" value="Genomic_DNA"/>
</dbReference>
<dbReference type="Gene3D" id="6.10.340.10">
    <property type="match status" value="1"/>
</dbReference>
<evidence type="ECO:0000256" key="1">
    <source>
        <dbReference type="ARBA" id="ARBA00022500"/>
    </source>
</evidence>
<evidence type="ECO:0000256" key="5">
    <source>
        <dbReference type="SAM" id="Phobius"/>
    </source>
</evidence>
<dbReference type="GO" id="GO:0006935">
    <property type="term" value="P:chemotaxis"/>
    <property type="evidence" value="ECO:0007669"/>
    <property type="project" value="UniProtKB-KW"/>
</dbReference>
<dbReference type="InterPro" id="IPR003660">
    <property type="entry name" value="HAMP_dom"/>
</dbReference>
<organism evidence="8 9">
    <name type="scientific">Novosphingobium olei</name>
    <dbReference type="NCBI Taxonomy" id="2728851"/>
    <lineage>
        <taxon>Bacteria</taxon>
        <taxon>Pseudomonadati</taxon>
        <taxon>Pseudomonadota</taxon>
        <taxon>Alphaproteobacteria</taxon>
        <taxon>Sphingomonadales</taxon>
        <taxon>Sphingomonadaceae</taxon>
        <taxon>Novosphingobium</taxon>
    </lineage>
</organism>
<feature type="domain" description="HAMP" evidence="7">
    <location>
        <begin position="210"/>
        <end position="263"/>
    </location>
</feature>
<dbReference type="SMART" id="SM00283">
    <property type="entry name" value="MA"/>
    <property type="match status" value="1"/>
</dbReference>
<evidence type="ECO:0000259" key="6">
    <source>
        <dbReference type="PROSITE" id="PS50111"/>
    </source>
</evidence>